<accession>A0A7G6SZA9</accession>
<organism evidence="1 2">
    <name type="scientific">Mesorhizobium huakuii</name>
    <dbReference type="NCBI Taxonomy" id="28104"/>
    <lineage>
        <taxon>Bacteria</taxon>
        <taxon>Pseudomonadati</taxon>
        <taxon>Pseudomonadota</taxon>
        <taxon>Alphaproteobacteria</taxon>
        <taxon>Hyphomicrobiales</taxon>
        <taxon>Phyllobacteriaceae</taxon>
        <taxon>Mesorhizobium</taxon>
    </lineage>
</organism>
<name>A0A7G6SZA9_9HYPH</name>
<evidence type="ECO:0000313" key="1">
    <source>
        <dbReference type="EMBL" id="QND59841.1"/>
    </source>
</evidence>
<dbReference type="Proteomes" id="UP000515465">
    <property type="component" value="Chromosome"/>
</dbReference>
<dbReference type="AlphaFoldDB" id="A0A7G6SZA9"/>
<dbReference type="InterPro" id="IPR009061">
    <property type="entry name" value="DNA-bd_dom_put_sf"/>
</dbReference>
<gene>
    <name evidence="1" type="ORF">HB778_27255</name>
</gene>
<dbReference type="SUPFAM" id="SSF46955">
    <property type="entry name" value="Putative DNA-binding domain"/>
    <property type="match status" value="1"/>
</dbReference>
<evidence type="ECO:0000313" key="2">
    <source>
        <dbReference type="Proteomes" id="UP000515465"/>
    </source>
</evidence>
<dbReference type="EMBL" id="CP050296">
    <property type="protein sequence ID" value="QND59841.1"/>
    <property type="molecule type" value="Genomic_DNA"/>
</dbReference>
<reference evidence="2" key="1">
    <citation type="journal article" date="2020" name="Mol. Plant Microbe">
        <title>Rhizobial microsymbionts of the narrowly endemic Oxytropis species growing in Kamchatka are characterized by significant genetic diversity and possess a set of genes that are associated with T3SS and T6SS secretion systems and can affect the development of symbiosis.</title>
        <authorList>
            <person name="Safronova V."/>
            <person name="Guro P."/>
            <person name="Sazanova A."/>
            <person name="Kuznetsova I."/>
            <person name="Belimov A."/>
            <person name="Yakubov V."/>
            <person name="Chirak E."/>
            <person name="Afonin A."/>
            <person name="Gogolev Y."/>
            <person name="Andronov E."/>
            <person name="Tikhonovich I."/>
        </authorList>
    </citation>
    <scope>NUCLEOTIDE SEQUENCE [LARGE SCALE GENOMIC DNA]</scope>
    <source>
        <strain evidence="2">583</strain>
    </source>
</reference>
<protein>
    <submittedName>
        <fullName evidence="1">Helix-turn-helix domain-containing protein</fullName>
    </submittedName>
</protein>
<sequence>MHGGKRMANLRVSQAADYVGLSKSFLDKARCYGTGPTYIKLGTSVIYNTDDLDAWVSENRRAPLNDNARATRAAA</sequence>
<proteinExistence type="predicted"/>